<reference evidence="3 4" key="1">
    <citation type="submission" date="2016-10" db="EMBL/GenBank/DDBJ databases">
        <authorList>
            <person name="de Groot N.N."/>
        </authorList>
    </citation>
    <scope>NUCLEOTIDE SEQUENCE [LARGE SCALE GENOMIC DNA]</scope>
    <source>
        <strain evidence="3 4">CGMCC 1.11147</strain>
    </source>
</reference>
<protein>
    <submittedName>
        <fullName evidence="3">GDSL-like Lipase/Acylhydrolase family protein</fullName>
    </submittedName>
</protein>
<dbReference type="OrthoDB" id="5503950at2"/>
<feature type="active site" description="Nucleophile" evidence="1">
    <location>
        <position position="16"/>
    </location>
</feature>
<evidence type="ECO:0000313" key="4">
    <source>
        <dbReference type="Proteomes" id="UP000199004"/>
    </source>
</evidence>
<dbReference type="EMBL" id="FNIC01000002">
    <property type="protein sequence ID" value="SDN30267.1"/>
    <property type="molecule type" value="Genomic_DNA"/>
</dbReference>
<feature type="active site" evidence="1">
    <location>
        <position position="241"/>
    </location>
</feature>
<dbReference type="CDD" id="cd01823">
    <property type="entry name" value="SEST_like"/>
    <property type="match status" value="1"/>
</dbReference>
<dbReference type="Gene3D" id="3.40.50.1110">
    <property type="entry name" value="SGNH hydrolase"/>
    <property type="match status" value="1"/>
</dbReference>
<dbReference type="InterPro" id="IPR036514">
    <property type="entry name" value="SGNH_hydro_sf"/>
</dbReference>
<dbReference type="GO" id="GO:0004806">
    <property type="term" value="F:triacylglycerol lipase activity"/>
    <property type="evidence" value="ECO:0007669"/>
    <property type="project" value="TreeGrafter"/>
</dbReference>
<feature type="domain" description="SGNH hydrolase-type esterase" evidence="2">
    <location>
        <begin position="12"/>
        <end position="249"/>
    </location>
</feature>
<sequence length="260" mass="27389">MTRPHGGRRYVALGSSMAAGPGITPRASGSPRAAMRSASNYPHLLAADLTLDLVDVSHSGATTANVLTDPQLGTPPQVEALDGTEDLVTITIGGNDIGYVPGLFVATLPGVVRALPVIGARLRDALDRDAREEALVRVADSLRAVGTTLRRRSPHARILFVEYLTLMPPPGEPAWPLKAKHVDLARHLADRLVEITSEAAAETGCEVVPVAEASREHHAWSGAPWTVGAALPLPGRPLAYHPNAAGMRAVATKIRQHLAG</sequence>
<name>A0A1H0A9Z7_9ACTN</name>
<dbReference type="SUPFAM" id="SSF52266">
    <property type="entry name" value="SGNH hydrolase"/>
    <property type="match status" value="1"/>
</dbReference>
<dbReference type="InterPro" id="IPR013830">
    <property type="entry name" value="SGNH_hydro"/>
</dbReference>
<dbReference type="AlphaFoldDB" id="A0A1H0A9Z7"/>
<keyword evidence="3" id="KW-0378">Hydrolase</keyword>
<dbReference type="InterPro" id="IPR037460">
    <property type="entry name" value="SEST-like"/>
</dbReference>
<dbReference type="Proteomes" id="UP000199004">
    <property type="component" value="Unassembled WGS sequence"/>
</dbReference>
<evidence type="ECO:0000313" key="3">
    <source>
        <dbReference type="EMBL" id="SDN30267.1"/>
    </source>
</evidence>
<organism evidence="3 4">
    <name type="scientific">Nocardioides szechwanensis</name>
    <dbReference type="NCBI Taxonomy" id="1005944"/>
    <lineage>
        <taxon>Bacteria</taxon>
        <taxon>Bacillati</taxon>
        <taxon>Actinomycetota</taxon>
        <taxon>Actinomycetes</taxon>
        <taxon>Propionibacteriales</taxon>
        <taxon>Nocardioidaceae</taxon>
        <taxon>Nocardioides</taxon>
    </lineage>
</organism>
<gene>
    <name evidence="3" type="ORF">SAMN05192576_1975</name>
</gene>
<dbReference type="Pfam" id="PF13472">
    <property type="entry name" value="Lipase_GDSL_2"/>
    <property type="match status" value="1"/>
</dbReference>
<dbReference type="GO" id="GO:0019433">
    <property type="term" value="P:triglyceride catabolic process"/>
    <property type="evidence" value="ECO:0007669"/>
    <property type="project" value="TreeGrafter"/>
</dbReference>
<keyword evidence="4" id="KW-1185">Reference proteome</keyword>
<dbReference type="STRING" id="1005944.SAMN05192576_1975"/>
<evidence type="ECO:0000259" key="2">
    <source>
        <dbReference type="Pfam" id="PF13472"/>
    </source>
</evidence>
<dbReference type="RefSeq" id="WP_091024179.1">
    <property type="nucleotide sequence ID" value="NZ_BKAE01000011.1"/>
</dbReference>
<dbReference type="PANTHER" id="PTHR37981:SF1">
    <property type="entry name" value="SGNH HYDROLASE-TYPE ESTERASE DOMAIN-CONTAINING PROTEIN"/>
    <property type="match status" value="1"/>
</dbReference>
<proteinExistence type="predicted"/>
<evidence type="ECO:0000256" key="1">
    <source>
        <dbReference type="PIRSR" id="PIRSR637460-1"/>
    </source>
</evidence>
<dbReference type="PANTHER" id="PTHR37981">
    <property type="entry name" value="LIPASE 2"/>
    <property type="match status" value="1"/>
</dbReference>
<accession>A0A1H0A9Z7</accession>